<evidence type="ECO:0000313" key="1">
    <source>
        <dbReference type="EMBL" id="CCF18772.1"/>
    </source>
</evidence>
<name>L0NEN1_9HYPH</name>
<dbReference type="AlphaFoldDB" id="L0NEN1"/>
<organism evidence="1 2">
    <name type="scientific">Pseudorhizobium banfieldiae</name>
    <dbReference type="NCBI Taxonomy" id="1125847"/>
    <lineage>
        <taxon>Bacteria</taxon>
        <taxon>Pseudomonadati</taxon>
        <taxon>Pseudomonadota</taxon>
        <taxon>Alphaproteobacteria</taxon>
        <taxon>Hyphomicrobiales</taxon>
        <taxon>Rhizobiaceae</taxon>
        <taxon>Rhizobium/Agrobacterium group</taxon>
        <taxon>Pseudorhizobium</taxon>
    </lineage>
</organism>
<dbReference type="Gene3D" id="3.40.50.300">
    <property type="entry name" value="P-loop containing nucleotide triphosphate hydrolases"/>
    <property type="match status" value="1"/>
</dbReference>
<protein>
    <submittedName>
        <fullName evidence="1">Glycosyltransferase, group 1</fullName>
    </submittedName>
</protein>
<dbReference type="GO" id="GO:0016740">
    <property type="term" value="F:transferase activity"/>
    <property type="evidence" value="ECO:0007669"/>
    <property type="project" value="UniProtKB-KW"/>
</dbReference>
<dbReference type="SUPFAM" id="SSF52540">
    <property type="entry name" value="P-loop containing nucleoside triphosphate hydrolases"/>
    <property type="match status" value="1"/>
</dbReference>
<dbReference type="STRING" id="1125847.NT26_1048"/>
<accession>L0NEN1</accession>
<proteinExistence type="predicted"/>
<sequence>MQQMICVIGTDGSGKTTLSNSVAEKLEQNGIEASRVWLGSESVLMAPARYVLRRLWGKQRKSPASAPPAEKRRSSEEVKLKNNLVERYPWAIGLYVAMTWFDYRLQVAWKLFTHRGTQTIIADRYLFDVAVNLGLTLGWSPEQVVEFVMSRLSAMPLPQVRIFLRVSPEVSLTRKDDIPDAEYLHMRFAYYEAIAKAFGFTELDGTKPISDNTDRLLRIAEEQSRKSYVIYVHANNTDVGGADKVLALMANHMQHYSADLGGTPGFRASVALRLPTPILSSYKQNGIPVILYRFLRPQVSRGVIGIVGSVLAAPRSLWFFLRLFGRASGPCPRQ</sequence>
<gene>
    <name evidence="1" type="ORF">NT26_1048</name>
</gene>
<dbReference type="InterPro" id="IPR027417">
    <property type="entry name" value="P-loop_NTPase"/>
</dbReference>
<dbReference type="KEGG" id="rht:NT26_1048"/>
<evidence type="ECO:0000313" key="2">
    <source>
        <dbReference type="Proteomes" id="UP000010792"/>
    </source>
</evidence>
<keyword evidence="2" id="KW-1185">Reference proteome</keyword>
<dbReference type="OrthoDB" id="9774907at2"/>
<reference evidence="1 2" key="1">
    <citation type="journal article" date="2013" name="Genome Biol. Evol.">
        <title>Life in an arsenic-containing gold mine: genome and physiology of the autotrophic arsenite-oxidizing bacterium rhizobium sp. NT-26.</title>
        <authorList>
            <person name="Andres J."/>
            <person name="Arsene-Ploetze F."/>
            <person name="Barbe V."/>
            <person name="Brochier-Armanet C."/>
            <person name="Cleiss-Arnold J."/>
            <person name="Coppee J.Y."/>
            <person name="Dillies M.A."/>
            <person name="Geist"/>
            <person name="L"/>
            <person name="Joublin A."/>
            <person name="Koechler S."/>
            <person name="Lassalle F."/>
            <person name="Marchal M."/>
            <person name="Medigue C."/>
            <person name="Muller D."/>
            <person name="Nesme X."/>
            <person name="Plewniak F."/>
            <person name="Proux C."/>
            <person name="Ramirez-Bahena M.H."/>
            <person name="Schenowitz C."/>
            <person name="Sismeiro O."/>
            <person name="Vallenet D."/>
            <person name="Santini J.M."/>
            <person name="Bertin P.N."/>
        </authorList>
    </citation>
    <scope>NUCLEOTIDE SEQUENCE [LARGE SCALE GENOMIC DNA]</scope>
    <source>
        <strain evidence="1 2">NT-26</strain>
    </source>
</reference>
<dbReference type="EMBL" id="FO082820">
    <property type="protein sequence ID" value="CCF18772.1"/>
    <property type="molecule type" value="Genomic_DNA"/>
</dbReference>
<dbReference type="RefSeq" id="WP_052637720.1">
    <property type="nucleotide sequence ID" value="NZ_FO082820.1"/>
</dbReference>
<keyword evidence="1" id="KW-0808">Transferase</keyword>
<dbReference type="Proteomes" id="UP000010792">
    <property type="component" value="Chromosome"/>
</dbReference>